<feature type="region of interest" description="Disordered" evidence="1">
    <location>
        <begin position="68"/>
        <end position="90"/>
    </location>
</feature>
<comment type="caution">
    <text evidence="2">The sequence shown here is derived from an EMBL/GenBank/DDBJ whole genome shotgun (WGS) entry which is preliminary data.</text>
</comment>
<feature type="compositionally biased region" description="Polar residues" evidence="1">
    <location>
        <begin position="111"/>
        <end position="134"/>
    </location>
</feature>
<feature type="region of interest" description="Disordered" evidence="1">
    <location>
        <begin position="111"/>
        <end position="144"/>
    </location>
</feature>
<evidence type="ECO:0000313" key="3">
    <source>
        <dbReference type="Proteomes" id="UP000823775"/>
    </source>
</evidence>
<protein>
    <submittedName>
        <fullName evidence="2">Uncharacterized protein</fullName>
    </submittedName>
</protein>
<accession>A0ABS8WN06</accession>
<evidence type="ECO:0000313" key="2">
    <source>
        <dbReference type="EMBL" id="MCE3051451.1"/>
    </source>
</evidence>
<sequence>MADGTVNTVSVNSGIATNNQTTGNQKFKKRFNPNYIPNAFYDHCKFKGHYKVDCFKLIGYPPYHPKASHGDNRFGPPDNRFRKRREGVSGTHNAHNAMIENWSHTVSCTQVSTSNPATSGVARSTQDSHQQGDTYHQEGGPSFT</sequence>
<evidence type="ECO:0000256" key="1">
    <source>
        <dbReference type="SAM" id="MobiDB-lite"/>
    </source>
</evidence>
<keyword evidence="3" id="KW-1185">Reference proteome</keyword>
<reference evidence="2 3" key="1">
    <citation type="journal article" date="2021" name="BMC Genomics">
        <title>Datura genome reveals duplications of psychoactive alkaloid biosynthetic genes and high mutation rate following tissue culture.</title>
        <authorList>
            <person name="Rajewski A."/>
            <person name="Carter-House D."/>
            <person name="Stajich J."/>
            <person name="Litt A."/>
        </authorList>
    </citation>
    <scope>NUCLEOTIDE SEQUENCE [LARGE SCALE GENOMIC DNA]</scope>
    <source>
        <strain evidence="2">AR-01</strain>
    </source>
</reference>
<proteinExistence type="predicted"/>
<name>A0ABS8WN06_DATST</name>
<organism evidence="2 3">
    <name type="scientific">Datura stramonium</name>
    <name type="common">Jimsonweed</name>
    <name type="synonym">Common thornapple</name>
    <dbReference type="NCBI Taxonomy" id="4076"/>
    <lineage>
        <taxon>Eukaryota</taxon>
        <taxon>Viridiplantae</taxon>
        <taxon>Streptophyta</taxon>
        <taxon>Embryophyta</taxon>
        <taxon>Tracheophyta</taxon>
        <taxon>Spermatophyta</taxon>
        <taxon>Magnoliopsida</taxon>
        <taxon>eudicotyledons</taxon>
        <taxon>Gunneridae</taxon>
        <taxon>Pentapetalae</taxon>
        <taxon>asterids</taxon>
        <taxon>lamiids</taxon>
        <taxon>Solanales</taxon>
        <taxon>Solanaceae</taxon>
        <taxon>Solanoideae</taxon>
        <taxon>Datureae</taxon>
        <taxon>Datura</taxon>
    </lineage>
</organism>
<gene>
    <name evidence="2" type="ORF">HAX54_049865</name>
</gene>
<dbReference type="EMBL" id="JACEIK010008574">
    <property type="protein sequence ID" value="MCE3051451.1"/>
    <property type="molecule type" value="Genomic_DNA"/>
</dbReference>
<dbReference type="Proteomes" id="UP000823775">
    <property type="component" value="Unassembled WGS sequence"/>
</dbReference>